<feature type="non-terminal residue" evidence="2">
    <location>
        <position position="1"/>
    </location>
</feature>
<accession>A0A016W688</accession>
<evidence type="ECO:0000256" key="1">
    <source>
        <dbReference type="SAM" id="Phobius"/>
    </source>
</evidence>
<reference evidence="3" key="1">
    <citation type="journal article" date="2015" name="Nat. Genet.">
        <title>The genome and transcriptome of the zoonotic hookworm Ancylostoma ceylanicum identify infection-specific gene families.</title>
        <authorList>
            <person name="Schwarz E.M."/>
            <person name="Hu Y."/>
            <person name="Antoshechkin I."/>
            <person name="Miller M.M."/>
            <person name="Sternberg P.W."/>
            <person name="Aroian R.V."/>
        </authorList>
    </citation>
    <scope>NUCLEOTIDE SEQUENCE</scope>
    <source>
        <strain evidence="3">HY135</strain>
    </source>
</reference>
<dbReference type="EMBL" id="JARK01000757">
    <property type="protein sequence ID" value="EYC35071.1"/>
    <property type="molecule type" value="Genomic_DNA"/>
</dbReference>
<protein>
    <submittedName>
        <fullName evidence="2">Uncharacterized protein</fullName>
    </submittedName>
</protein>
<proteinExistence type="predicted"/>
<keyword evidence="1" id="KW-1133">Transmembrane helix</keyword>
<keyword evidence="1" id="KW-0812">Transmembrane</keyword>
<dbReference type="Proteomes" id="UP000024635">
    <property type="component" value="Unassembled WGS sequence"/>
</dbReference>
<gene>
    <name evidence="2" type="primary">Acey_s1158.g3711</name>
    <name evidence="2" type="ORF">Y032_1158g3711</name>
</gene>
<evidence type="ECO:0000313" key="3">
    <source>
        <dbReference type="Proteomes" id="UP000024635"/>
    </source>
</evidence>
<feature type="transmembrane region" description="Helical" evidence="1">
    <location>
        <begin position="37"/>
        <end position="56"/>
    </location>
</feature>
<comment type="caution">
    <text evidence="2">The sequence shown here is derived from an EMBL/GenBank/DDBJ whole genome shotgun (WGS) entry which is preliminary data.</text>
</comment>
<keyword evidence="3" id="KW-1185">Reference proteome</keyword>
<dbReference type="OrthoDB" id="5874416at2759"/>
<dbReference type="AlphaFoldDB" id="A0A016W688"/>
<sequence>MAVMEMGKELNDTSTRKPRGGVYCYGKLMPSKKIQQITLGLSPSFTFVTGCFFYAINVTYMDESSSFFSTDETCYD</sequence>
<keyword evidence="1" id="KW-0472">Membrane</keyword>
<organism evidence="2 3">
    <name type="scientific">Ancylostoma ceylanicum</name>
    <dbReference type="NCBI Taxonomy" id="53326"/>
    <lineage>
        <taxon>Eukaryota</taxon>
        <taxon>Metazoa</taxon>
        <taxon>Ecdysozoa</taxon>
        <taxon>Nematoda</taxon>
        <taxon>Chromadorea</taxon>
        <taxon>Rhabditida</taxon>
        <taxon>Rhabditina</taxon>
        <taxon>Rhabditomorpha</taxon>
        <taxon>Strongyloidea</taxon>
        <taxon>Ancylostomatidae</taxon>
        <taxon>Ancylostomatinae</taxon>
        <taxon>Ancylostoma</taxon>
    </lineage>
</organism>
<name>A0A016W688_9BILA</name>
<evidence type="ECO:0000313" key="2">
    <source>
        <dbReference type="EMBL" id="EYC35071.1"/>
    </source>
</evidence>